<evidence type="ECO:0000256" key="1">
    <source>
        <dbReference type="ARBA" id="ARBA00022517"/>
    </source>
</evidence>
<dbReference type="InterPro" id="IPR015943">
    <property type="entry name" value="WD40/YVTN_repeat-like_dom_sf"/>
</dbReference>
<dbReference type="CDD" id="cd00200">
    <property type="entry name" value="WD40"/>
    <property type="match status" value="1"/>
</dbReference>
<dbReference type="PRINTS" id="PR00320">
    <property type="entry name" value="GPROTEINBRPT"/>
</dbReference>
<comment type="similarity">
    <text evidence="6">Belongs to the WD repeat WDR12/YTM1 family.</text>
</comment>
<proteinExistence type="inferred from homology"/>
<dbReference type="GO" id="GO:0000466">
    <property type="term" value="P:maturation of 5.8S rRNA from tricistronic rRNA transcript (SSU-rRNA, 5.8S rRNA, LSU-rRNA)"/>
    <property type="evidence" value="ECO:0007669"/>
    <property type="project" value="UniProtKB-UniRule"/>
</dbReference>
<dbReference type="KEGG" id="goe:100904385"/>
<dbReference type="GO" id="GO:0005654">
    <property type="term" value="C:nucleoplasm"/>
    <property type="evidence" value="ECO:0007669"/>
    <property type="project" value="UniProtKB-SubCell"/>
</dbReference>
<dbReference type="HAMAP" id="MF_03029">
    <property type="entry name" value="WDR12"/>
    <property type="match status" value="1"/>
</dbReference>
<dbReference type="Pfam" id="PF00400">
    <property type="entry name" value="WD40"/>
    <property type="match status" value="7"/>
</dbReference>
<dbReference type="PANTHER" id="PTHR19855">
    <property type="entry name" value="WD40 REPEAT PROTEIN 12, 37"/>
    <property type="match status" value="1"/>
</dbReference>
<organism evidence="9 10">
    <name type="scientific">Galendromus occidentalis</name>
    <name type="common">western predatory mite</name>
    <dbReference type="NCBI Taxonomy" id="34638"/>
    <lineage>
        <taxon>Eukaryota</taxon>
        <taxon>Metazoa</taxon>
        <taxon>Ecdysozoa</taxon>
        <taxon>Arthropoda</taxon>
        <taxon>Chelicerata</taxon>
        <taxon>Arachnida</taxon>
        <taxon>Acari</taxon>
        <taxon>Parasitiformes</taxon>
        <taxon>Mesostigmata</taxon>
        <taxon>Gamasina</taxon>
        <taxon>Phytoseioidea</taxon>
        <taxon>Phytoseiidae</taxon>
        <taxon>Typhlodrominae</taxon>
        <taxon>Galendromus</taxon>
    </lineage>
</organism>
<keyword evidence="2 6" id="KW-0698">rRNA processing</keyword>
<dbReference type="InterPro" id="IPR019775">
    <property type="entry name" value="WD40_repeat_CS"/>
</dbReference>
<comment type="subcellular location">
    <subcellularLocation>
        <location evidence="6">Nucleus</location>
        <location evidence="6">Nucleolus</location>
    </subcellularLocation>
    <subcellularLocation>
        <location evidence="6">Nucleus</location>
        <location evidence="6">Nucleoplasm</location>
    </subcellularLocation>
</comment>
<dbReference type="GO" id="GO:0000463">
    <property type="term" value="P:maturation of LSU-rRNA from tricistronic rRNA transcript (SSU-rRNA, 5.8S rRNA, LSU-rRNA)"/>
    <property type="evidence" value="ECO:0007669"/>
    <property type="project" value="UniProtKB-UniRule"/>
</dbReference>
<name>A0AAJ6QY45_9ACAR</name>
<keyword evidence="3 7" id="KW-0853">WD repeat</keyword>
<keyword evidence="4" id="KW-0677">Repeat</keyword>
<accession>A0AAJ6QY45</accession>
<dbReference type="GO" id="GO:0005730">
    <property type="term" value="C:nucleolus"/>
    <property type="evidence" value="ECO:0007669"/>
    <property type="project" value="UniProtKB-SubCell"/>
</dbReference>
<dbReference type="PROSITE" id="PS00678">
    <property type="entry name" value="WD_REPEATS_1"/>
    <property type="match status" value="2"/>
</dbReference>
<reference evidence="10" key="1">
    <citation type="submission" date="2025-08" db="UniProtKB">
        <authorList>
            <consortium name="RefSeq"/>
        </authorList>
    </citation>
    <scope>IDENTIFICATION</scope>
</reference>
<dbReference type="PROSITE" id="PS50082">
    <property type="entry name" value="WD_REPEATS_2"/>
    <property type="match status" value="4"/>
</dbReference>
<dbReference type="InterPro" id="IPR001680">
    <property type="entry name" value="WD40_rpt"/>
</dbReference>
<evidence type="ECO:0000259" key="8">
    <source>
        <dbReference type="Pfam" id="PF08154"/>
    </source>
</evidence>
<evidence type="ECO:0000313" key="9">
    <source>
        <dbReference type="Proteomes" id="UP000694867"/>
    </source>
</evidence>
<feature type="repeat" description="WD" evidence="7">
    <location>
        <begin position="340"/>
        <end position="382"/>
    </location>
</feature>
<comment type="function">
    <text evidence="6">Required for maturation of ribosomal RNAs and formation of the large ribosomal subunit.</text>
</comment>
<gene>
    <name evidence="10" type="primary">LOC100904385</name>
</gene>
<dbReference type="SMART" id="SM00320">
    <property type="entry name" value="WD40"/>
    <property type="match status" value="7"/>
</dbReference>
<evidence type="ECO:0000256" key="5">
    <source>
        <dbReference type="ARBA" id="ARBA00023242"/>
    </source>
</evidence>
<keyword evidence="5 6" id="KW-0539">Nucleus</keyword>
<dbReference type="InterPro" id="IPR028599">
    <property type="entry name" value="WDR12/Ytm1"/>
</dbReference>
<sequence>MESDSLQARFFTKEEEFSLPEDPVSLELDVTPEQLSLLINELLGRQGDTSVDFGFLIRDNIVHSTLREHLQEHEISAETLVEIEYIEKCPSPEPVDSLLHEDWVSGIHCATVGSRQLILSGSYDSSVTVWSVSGKKLISLSGHAGPVKAVRWVHSDERYASFVSTSHDETAKLWLWDHQKNQIESVITCKGHQRSVDCVDVDLSNNRFATAGFDNVVKIWSTSTEATELDLKKDSEPKKSKLEQRLLTRTPLVSLANHTEAVTGLRFTTPSEMITCAMDCTMKVWDIAVGGFTNNLLGSKPFLDLSYSALNNLVLSANADRHVRLWDTRSKEGSVVKSNFTSHTGWVSSVCWSPSIENQFISASYDNILKLWDLRSAKAPLYDMEGHEDKILCCDWSLEELMVSGAADNKLKIFRHANPTSKSKPLGSS</sequence>
<dbReference type="GeneID" id="100904385"/>
<feature type="repeat" description="WD" evidence="7">
    <location>
        <begin position="255"/>
        <end position="287"/>
    </location>
</feature>
<dbReference type="Proteomes" id="UP000694867">
    <property type="component" value="Unplaced"/>
</dbReference>
<dbReference type="InterPro" id="IPR020472">
    <property type="entry name" value="WD40_PAC1"/>
</dbReference>
<protein>
    <recommendedName>
        <fullName evidence="6">Ribosome biogenesis protein WDR12 homolog</fullName>
    </recommendedName>
</protein>
<dbReference type="InterPro" id="IPR036322">
    <property type="entry name" value="WD40_repeat_dom_sf"/>
</dbReference>
<feature type="repeat" description="WD" evidence="7">
    <location>
        <begin position="305"/>
        <end position="336"/>
    </location>
</feature>
<evidence type="ECO:0000313" key="10">
    <source>
        <dbReference type="RefSeq" id="XP_003747633.1"/>
    </source>
</evidence>
<dbReference type="Gene3D" id="2.130.10.10">
    <property type="entry name" value="YVTN repeat-like/Quinoprotein amine dehydrogenase"/>
    <property type="match status" value="1"/>
</dbReference>
<dbReference type="GO" id="GO:0043021">
    <property type="term" value="F:ribonucleoprotein complex binding"/>
    <property type="evidence" value="ECO:0007669"/>
    <property type="project" value="UniProtKB-UniRule"/>
</dbReference>
<dbReference type="GO" id="GO:0030687">
    <property type="term" value="C:preribosome, large subunit precursor"/>
    <property type="evidence" value="ECO:0007669"/>
    <property type="project" value="UniProtKB-UniRule"/>
</dbReference>
<dbReference type="RefSeq" id="XP_003747633.1">
    <property type="nucleotide sequence ID" value="XM_003747585.2"/>
</dbReference>
<keyword evidence="9" id="KW-1185">Reference proteome</keyword>
<dbReference type="InterPro" id="IPR012972">
    <property type="entry name" value="NLE"/>
</dbReference>
<dbReference type="PANTHER" id="PTHR19855:SF11">
    <property type="entry name" value="RIBOSOME BIOGENESIS PROTEIN WDR12"/>
    <property type="match status" value="1"/>
</dbReference>
<keyword evidence="1 6" id="KW-0690">Ribosome biogenesis</keyword>
<evidence type="ECO:0000256" key="2">
    <source>
        <dbReference type="ARBA" id="ARBA00022552"/>
    </source>
</evidence>
<dbReference type="Pfam" id="PF08154">
    <property type="entry name" value="NLE"/>
    <property type="match status" value="1"/>
</dbReference>
<dbReference type="AlphaFoldDB" id="A0AAJ6QY45"/>
<feature type="repeat" description="WD" evidence="7">
    <location>
        <begin position="189"/>
        <end position="230"/>
    </location>
</feature>
<evidence type="ECO:0000256" key="6">
    <source>
        <dbReference type="HAMAP-Rule" id="MF_03029"/>
    </source>
</evidence>
<dbReference type="SUPFAM" id="SSF50978">
    <property type="entry name" value="WD40 repeat-like"/>
    <property type="match status" value="1"/>
</dbReference>
<evidence type="ECO:0000256" key="7">
    <source>
        <dbReference type="PROSITE-ProRule" id="PRU00221"/>
    </source>
</evidence>
<evidence type="ECO:0000256" key="4">
    <source>
        <dbReference type="ARBA" id="ARBA00022737"/>
    </source>
</evidence>
<evidence type="ECO:0000256" key="3">
    <source>
        <dbReference type="ARBA" id="ARBA00022574"/>
    </source>
</evidence>
<dbReference type="FunFam" id="2.130.10.10:FF:001898">
    <property type="entry name" value="Ribosome biogenesis protein WDR12 homolog"/>
    <property type="match status" value="1"/>
</dbReference>
<feature type="domain" description="NLE" evidence="8">
    <location>
        <begin position="6"/>
        <end position="70"/>
    </location>
</feature>
<dbReference type="PROSITE" id="PS50294">
    <property type="entry name" value="WD_REPEATS_REGION"/>
    <property type="match status" value="2"/>
</dbReference>